<feature type="coiled-coil region" evidence="8">
    <location>
        <begin position="187"/>
        <end position="404"/>
    </location>
</feature>
<reference evidence="9" key="1">
    <citation type="journal article" date="2022" name="bioRxiv">
        <title>Sequencing and chromosome-scale assembly of the giantPleurodeles waltlgenome.</title>
        <authorList>
            <person name="Brown T."/>
            <person name="Elewa A."/>
            <person name="Iarovenko S."/>
            <person name="Subramanian E."/>
            <person name="Araus A.J."/>
            <person name="Petzold A."/>
            <person name="Susuki M."/>
            <person name="Suzuki K.-i.T."/>
            <person name="Hayashi T."/>
            <person name="Toyoda A."/>
            <person name="Oliveira C."/>
            <person name="Osipova E."/>
            <person name="Leigh N.D."/>
            <person name="Simon A."/>
            <person name="Yun M.H."/>
        </authorList>
    </citation>
    <scope>NUCLEOTIDE SEQUENCE</scope>
    <source>
        <strain evidence="9">20211129_DDA</strain>
        <tissue evidence="9">Liver</tissue>
    </source>
</reference>
<dbReference type="PANTHER" id="PTHR23162">
    <property type="entry name" value="OUTER DENSE FIBER OF SPERM TAILS 2"/>
    <property type="match status" value="1"/>
</dbReference>
<dbReference type="GO" id="GO:0005813">
    <property type="term" value="C:centrosome"/>
    <property type="evidence" value="ECO:0007669"/>
    <property type="project" value="TreeGrafter"/>
</dbReference>
<dbReference type="GO" id="GO:1902018">
    <property type="term" value="P:negative regulation of cilium assembly"/>
    <property type="evidence" value="ECO:0007669"/>
    <property type="project" value="TreeGrafter"/>
</dbReference>
<evidence type="ECO:0000313" key="9">
    <source>
        <dbReference type="EMBL" id="KAJ1171359.1"/>
    </source>
</evidence>
<dbReference type="PANTHER" id="PTHR23162:SF7">
    <property type="entry name" value="PROTEIN BCAP"/>
    <property type="match status" value="1"/>
</dbReference>
<proteinExistence type="inferred from homology"/>
<evidence type="ECO:0000256" key="4">
    <source>
        <dbReference type="ARBA" id="ARBA00022490"/>
    </source>
</evidence>
<evidence type="ECO:0000256" key="2">
    <source>
        <dbReference type="ARBA" id="ARBA00004138"/>
    </source>
</evidence>
<comment type="similarity">
    <text evidence="3">Belongs to the ODF2 family.</text>
</comment>
<dbReference type="EMBL" id="JANPWB010000007">
    <property type="protein sequence ID" value="KAJ1171359.1"/>
    <property type="molecule type" value="Genomic_DNA"/>
</dbReference>
<comment type="subcellular location">
    <subcellularLocation>
        <location evidence="2">Cell projection</location>
        <location evidence="2">Cilium</location>
    </subcellularLocation>
    <subcellularLocation>
        <location evidence="1">Cytoplasm</location>
        <location evidence="1">Cytoskeleton</location>
        <location evidence="1">Microtubule organizing center</location>
        <location evidence="1">Centrosome</location>
        <location evidence="1">Centriole</location>
    </subcellularLocation>
</comment>
<evidence type="ECO:0000256" key="5">
    <source>
        <dbReference type="ARBA" id="ARBA00023054"/>
    </source>
</evidence>
<gene>
    <name evidence="9" type="ORF">NDU88_003222</name>
</gene>
<keyword evidence="5 8" id="KW-0175">Coiled coil</keyword>
<name>A0AAV7T4U5_PLEWA</name>
<keyword evidence="7" id="KW-0966">Cell projection</keyword>
<dbReference type="Proteomes" id="UP001066276">
    <property type="component" value="Chromosome 4_1"/>
</dbReference>
<dbReference type="InterPro" id="IPR026099">
    <property type="entry name" value="Odf2-rel"/>
</dbReference>
<dbReference type="GO" id="GO:0005814">
    <property type="term" value="C:centriole"/>
    <property type="evidence" value="ECO:0007669"/>
    <property type="project" value="UniProtKB-SubCell"/>
</dbReference>
<evidence type="ECO:0000256" key="3">
    <source>
        <dbReference type="ARBA" id="ARBA00009316"/>
    </source>
</evidence>
<accession>A0AAV7T4U5</accession>
<organism evidence="9 10">
    <name type="scientific">Pleurodeles waltl</name>
    <name type="common">Iberian ribbed newt</name>
    <dbReference type="NCBI Taxonomy" id="8319"/>
    <lineage>
        <taxon>Eukaryota</taxon>
        <taxon>Metazoa</taxon>
        <taxon>Chordata</taxon>
        <taxon>Craniata</taxon>
        <taxon>Vertebrata</taxon>
        <taxon>Euteleostomi</taxon>
        <taxon>Amphibia</taxon>
        <taxon>Batrachia</taxon>
        <taxon>Caudata</taxon>
        <taxon>Salamandroidea</taxon>
        <taxon>Salamandridae</taxon>
        <taxon>Pleurodelinae</taxon>
        <taxon>Pleurodeles</taxon>
    </lineage>
</organism>
<keyword evidence="10" id="KW-1185">Reference proteome</keyword>
<sequence>MVWAERPSKKERRKTPVILKTSSGLPGFKAIPMMTPTMLLTDLTEAERASDAAEMLSYTIKDVVIEMPTAVNLSTSDVLKISKQKDMLFKELETFSNLRRTLEQLLKSTASSKQPDTDETSKYIEVLLDMVLEDEAENAKLKNSLNEKEMKIQEVFLLLHKEKDRISTANRLAESLEAIQSHLQSHIQKKEVENEVMKEKIKNLNTAISEKKLERKEAKRKILLVKEKSAHENEALKKAIKVLKKKAQHLEDAKENVTAKIREKDIELHEVASSGNIWKSHHELVVKERTELQVKIESLTQQMNDISASLQKIREDGAKSKEELLKRIQATSLENEHLNKENTRLKVSVDKMEANILSYESECTDLQEKLKQEKNFVEQYEMQFRKIQSETKKLKSRLEKVLEESKHISETKDSGTEKVLSQMDAHIKELEHIPGLLKTADKSLQACEESLLVSKRKYTGQSNTITQLSKKVDANSFFLENHSLETENSRIQKKLAVLNQKLENMVTQNQELKDNVAHQEESLRKSTSQLDEKSQECSALLRLLETAVEDGRKQVSTEKEKTALREQAIAKRLLELETELRKRKEEKKQVACTLSISEKHYELRLRGLKYSLEQTETKNQNIQNYVQLLKTSYAAMFG</sequence>
<evidence type="ECO:0000313" key="10">
    <source>
        <dbReference type="Proteomes" id="UP001066276"/>
    </source>
</evidence>
<dbReference type="AlphaFoldDB" id="A0AAV7T4U5"/>
<evidence type="ECO:0000256" key="6">
    <source>
        <dbReference type="ARBA" id="ARBA00023212"/>
    </source>
</evidence>
<protein>
    <recommendedName>
        <fullName evidence="11">Outer dense fiber protein 2-like</fullName>
    </recommendedName>
</protein>
<feature type="coiled-coil region" evidence="8">
    <location>
        <begin position="481"/>
        <end position="536"/>
    </location>
</feature>
<dbReference type="GO" id="GO:0036064">
    <property type="term" value="C:ciliary basal body"/>
    <property type="evidence" value="ECO:0007669"/>
    <property type="project" value="TreeGrafter"/>
</dbReference>
<evidence type="ECO:0008006" key="11">
    <source>
        <dbReference type="Google" id="ProtNLM"/>
    </source>
</evidence>
<evidence type="ECO:0000256" key="7">
    <source>
        <dbReference type="ARBA" id="ARBA00023273"/>
    </source>
</evidence>
<evidence type="ECO:0000256" key="1">
    <source>
        <dbReference type="ARBA" id="ARBA00004114"/>
    </source>
</evidence>
<keyword evidence="4" id="KW-0963">Cytoplasm</keyword>
<evidence type="ECO:0000256" key="8">
    <source>
        <dbReference type="SAM" id="Coils"/>
    </source>
</evidence>
<comment type="caution">
    <text evidence="9">The sequence shown here is derived from an EMBL/GenBank/DDBJ whole genome shotgun (WGS) entry which is preliminary data.</text>
</comment>
<keyword evidence="6" id="KW-0206">Cytoskeleton</keyword>